<proteinExistence type="predicted"/>
<feature type="transmembrane region" description="Helical" evidence="1">
    <location>
        <begin position="12"/>
        <end position="33"/>
    </location>
</feature>
<feature type="transmembrane region" description="Helical" evidence="1">
    <location>
        <begin position="169"/>
        <end position="193"/>
    </location>
</feature>
<keyword evidence="1" id="KW-1133">Transmembrane helix</keyword>
<keyword evidence="3" id="KW-1185">Reference proteome</keyword>
<feature type="transmembrane region" description="Helical" evidence="1">
    <location>
        <begin position="54"/>
        <end position="76"/>
    </location>
</feature>
<reference evidence="2" key="1">
    <citation type="submission" date="2021-01" db="UniProtKB">
        <authorList>
            <consortium name="EnsemblMetazoa"/>
        </authorList>
    </citation>
    <scope>IDENTIFICATION</scope>
</reference>
<evidence type="ECO:0000313" key="3">
    <source>
        <dbReference type="Proteomes" id="UP000594262"/>
    </source>
</evidence>
<name>A0A7M5V2T3_9CNID</name>
<evidence type="ECO:0000313" key="2">
    <source>
        <dbReference type="EnsemblMetazoa" id="CLYHEMP002480.1"/>
    </source>
</evidence>
<protein>
    <submittedName>
        <fullName evidence="2">Uncharacterized protein</fullName>
    </submittedName>
</protein>
<dbReference type="Proteomes" id="UP000594262">
    <property type="component" value="Unplaced"/>
</dbReference>
<dbReference type="AlphaFoldDB" id="A0A7M5V2T3"/>
<keyword evidence="1" id="KW-0812">Transmembrane</keyword>
<evidence type="ECO:0000256" key="1">
    <source>
        <dbReference type="SAM" id="Phobius"/>
    </source>
</evidence>
<keyword evidence="1" id="KW-0472">Membrane</keyword>
<dbReference type="EnsemblMetazoa" id="CLYHEMT002480.1">
    <property type="protein sequence ID" value="CLYHEMP002480.1"/>
    <property type="gene ID" value="CLYHEMG002480"/>
</dbReference>
<sequence length="246" mass="27918">MEESLMNTVQKVVTFLTLLLVVLNTVLGGLYVNDIQAKHADPQSISMFFLKQDYAFPEWTSLPLIINIVLGFIAIYTGNKIMYSMKFGFDFFQIFCRLAMINIYVLLMIPPYEECLIEHSTNLGGVQHFEDYDNLATFNDGLAANVTSGYFDVRCSLETLPRIRMEMNLLVVLLVAEVLLLILLSVNVVSFAVDCKRNCCCCSTEEGGRDKNSWYFDRNGAGVDKRLIRYDAVPLKDLNEIRGKSQ</sequence>
<feature type="transmembrane region" description="Helical" evidence="1">
    <location>
        <begin position="91"/>
        <end position="109"/>
    </location>
</feature>
<organism evidence="2 3">
    <name type="scientific">Clytia hemisphaerica</name>
    <dbReference type="NCBI Taxonomy" id="252671"/>
    <lineage>
        <taxon>Eukaryota</taxon>
        <taxon>Metazoa</taxon>
        <taxon>Cnidaria</taxon>
        <taxon>Hydrozoa</taxon>
        <taxon>Hydroidolina</taxon>
        <taxon>Leptothecata</taxon>
        <taxon>Obeliida</taxon>
        <taxon>Clytiidae</taxon>
        <taxon>Clytia</taxon>
    </lineage>
</organism>
<accession>A0A7M5V2T3</accession>